<keyword evidence="2" id="KW-1185">Reference proteome</keyword>
<dbReference type="EMBL" id="FMWD01000004">
    <property type="protein sequence ID" value="SCZ58249.1"/>
    <property type="molecule type" value="Genomic_DNA"/>
</dbReference>
<protein>
    <recommendedName>
        <fullName evidence="3">Zinc-dependent peptidase</fullName>
    </recommendedName>
</protein>
<dbReference type="CDD" id="cd20169">
    <property type="entry name" value="Peptidase_M90_mtfA"/>
    <property type="match status" value="1"/>
</dbReference>
<dbReference type="STRING" id="415747.SAMN03097708_01645"/>
<dbReference type="AlphaFoldDB" id="A0A1G5QAE7"/>
<dbReference type="Gene3D" id="3.40.390.10">
    <property type="entry name" value="Collagenase (Catalytic Domain)"/>
    <property type="match status" value="1"/>
</dbReference>
<sequence>MWSFRHWRRRRILARSAVSKGEWRRAEESLPLLESLTDDERHRLREWATLFLHEKSLEGVQGLTIDGDAARRIALQACLPILHLDFDWLRGWTSVVIYPDAFVVDHEEMDSAGVVHRVREARSGESWDRGPLIISAADVDAGRQRDAYNVILHEIAHKLDALNGVADGFPPLHGDMQPEAWTRAFTRAFEDINQRLDAGQETLLDPYAAEAPEEFFAVATETFFEVPERLAEAYPDVFEQLARFYRVWSLKRS</sequence>
<dbReference type="Pfam" id="PF06167">
    <property type="entry name" value="Peptidase_M90"/>
    <property type="match status" value="1"/>
</dbReference>
<dbReference type="Proteomes" id="UP000199648">
    <property type="component" value="Unassembled WGS sequence"/>
</dbReference>
<dbReference type="InterPro" id="IPR010384">
    <property type="entry name" value="MtfA_fam"/>
</dbReference>
<dbReference type="RefSeq" id="WP_092995185.1">
    <property type="nucleotide sequence ID" value="NZ_FMWD01000004.1"/>
</dbReference>
<dbReference type="SUPFAM" id="SSF55486">
    <property type="entry name" value="Metalloproteases ('zincins'), catalytic domain"/>
    <property type="match status" value="1"/>
</dbReference>
<gene>
    <name evidence="1" type="ORF">SAMN03097708_01645</name>
</gene>
<dbReference type="GO" id="GO:0004177">
    <property type="term" value="F:aminopeptidase activity"/>
    <property type="evidence" value="ECO:0007669"/>
    <property type="project" value="TreeGrafter"/>
</dbReference>
<accession>A0A1G5QAE7</accession>
<name>A0A1G5QAE7_9GAMM</name>
<reference evidence="1 2" key="1">
    <citation type="submission" date="2016-10" db="EMBL/GenBank/DDBJ databases">
        <authorList>
            <person name="de Groot N.N."/>
        </authorList>
    </citation>
    <scope>NUCLEOTIDE SEQUENCE [LARGE SCALE GENOMIC DNA]</scope>
    <source>
        <strain evidence="1 2">HLD2</strain>
    </source>
</reference>
<evidence type="ECO:0008006" key="3">
    <source>
        <dbReference type="Google" id="ProtNLM"/>
    </source>
</evidence>
<proteinExistence type="predicted"/>
<dbReference type="PANTHER" id="PTHR30164">
    <property type="entry name" value="MTFA PEPTIDASE"/>
    <property type="match status" value="1"/>
</dbReference>
<organism evidence="1 2">
    <name type="scientific">Thiohalomonas denitrificans</name>
    <dbReference type="NCBI Taxonomy" id="415747"/>
    <lineage>
        <taxon>Bacteria</taxon>
        <taxon>Pseudomonadati</taxon>
        <taxon>Pseudomonadota</taxon>
        <taxon>Gammaproteobacteria</taxon>
        <taxon>Thiohalomonadales</taxon>
        <taxon>Thiohalomonadaceae</taxon>
        <taxon>Thiohalomonas</taxon>
    </lineage>
</organism>
<dbReference type="GO" id="GO:0008237">
    <property type="term" value="F:metallopeptidase activity"/>
    <property type="evidence" value="ECO:0007669"/>
    <property type="project" value="InterPro"/>
</dbReference>
<dbReference type="GO" id="GO:0005829">
    <property type="term" value="C:cytosol"/>
    <property type="evidence" value="ECO:0007669"/>
    <property type="project" value="TreeGrafter"/>
</dbReference>
<dbReference type="InterPro" id="IPR024079">
    <property type="entry name" value="MetalloPept_cat_dom_sf"/>
</dbReference>
<dbReference type="PANTHER" id="PTHR30164:SF2">
    <property type="entry name" value="PROTEIN MTFA"/>
    <property type="match status" value="1"/>
</dbReference>
<evidence type="ECO:0000313" key="2">
    <source>
        <dbReference type="Proteomes" id="UP000199648"/>
    </source>
</evidence>
<dbReference type="InterPro" id="IPR042252">
    <property type="entry name" value="MtfA_N"/>
</dbReference>
<dbReference type="OrthoDB" id="9786424at2"/>
<dbReference type="Gene3D" id="1.10.472.150">
    <property type="entry name" value="Glucose-regulated metallo-peptidase M90, N-terminal domain"/>
    <property type="match status" value="1"/>
</dbReference>
<evidence type="ECO:0000313" key="1">
    <source>
        <dbReference type="EMBL" id="SCZ58249.1"/>
    </source>
</evidence>